<dbReference type="InterPro" id="IPR011050">
    <property type="entry name" value="Pectin_lyase_fold/virulence"/>
</dbReference>
<dbReference type="GO" id="GO:0005975">
    <property type="term" value="P:carbohydrate metabolic process"/>
    <property type="evidence" value="ECO:0007669"/>
    <property type="project" value="InterPro"/>
</dbReference>
<evidence type="ECO:0000313" key="6">
    <source>
        <dbReference type="Proteomes" id="UP000182544"/>
    </source>
</evidence>
<evidence type="ECO:0000256" key="1">
    <source>
        <dbReference type="ARBA" id="ARBA00008834"/>
    </source>
</evidence>
<dbReference type="InterPro" id="IPR000743">
    <property type="entry name" value="Glyco_hydro_28"/>
</dbReference>
<dbReference type="STRING" id="369401.SAMN05428642_101281"/>
<evidence type="ECO:0000256" key="2">
    <source>
        <dbReference type="ARBA" id="ARBA00022801"/>
    </source>
</evidence>
<reference evidence="5 6" key="1">
    <citation type="submission" date="2016-10" db="EMBL/GenBank/DDBJ databases">
        <authorList>
            <person name="de Groot N.N."/>
        </authorList>
    </citation>
    <scope>NUCLEOTIDE SEQUENCE [LARGE SCALE GENOMIC DNA]</scope>
    <source>
        <strain evidence="5 6">DSM 18180</strain>
    </source>
</reference>
<comment type="similarity">
    <text evidence="1 4">Belongs to the glycosyl hydrolase 28 family.</text>
</comment>
<keyword evidence="2 4" id="KW-0378">Hydrolase</keyword>
<dbReference type="GO" id="GO:0004650">
    <property type="term" value="F:polygalacturonase activity"/>
    <property type="evidence" value="ECO:0007669"/>
    <property type="project" value="InterPro"/>
</dbReference>
<keyword evidence="3 4" id="KW-0326">Glycosidase</keyword>
<dbReference type="InterPro" id="IPR012334">
    <property type="entry name" value="Pectin_lyas_fold"/>
</dbReference>
<dbReference type="Gene3D" id="2.160.20.10">
    <property type="entry name" value="Single-stranded right-handed beta-helix, Pectin lyase-like"/>
    <property type="match status" value="1"/>
</dbReference>
<dbReference type="EMBL" id="FPKV01000001">
    <property type="protein sequence ID" value="SFZ89444.1"/>
    <property type="molecule type" value="Genomic_DNA"/>
</dbReference>
<dbReference type="OrthoDB" id="9795222at2"/>
<dbReference type="AlphaFoldDB" id="A0A1K2IAJ2"/>
<dbReference type="SUPFAM" id="SSF51126">
    <property type="entry name" value="Pectin lyase-like"/>
    <property type="match status" value="1"/>
</dbReference>
<protein>
    <submittedName>
        <fullName evidence="5">Polygalacturonase</fullName>
    </submittedName>
</protein>
<keyword evidence="6" id="KW-1185">Reference proteome</keyword>
<dbReference type="RefSeq" id="WP_072399899.1">
    <property type="nucleotide sequence ID" value="NZ_FPKV01000001.1"/>
</dbReference>
<dbReference type="Proteomes" id="UP000182544">
    <property type="component" value="Unassembled WGS sequence"/>
</dbReference>
<dbReference type="PANTHER" id="PTHR31339:SF9">
    <property type="entry name" value="PLASMIN AND FIBRONECTIN-BINDING PROTEIN A"/>
    <property type="match status" value="1"/>
</dbReference>
<proteinExistence type="inferred from homology"/>
<evidence type="ECO:0000313" key="5">
    <source>
        <dbReference type="EMBL" id="SFZ89444.1"/>
    </source>
</evidence>
<dbReference type="Pfam" id="PF00295">
    <property type="entry name" value="Glyco_hydro_28"/>
    <property type="match status" value="1"/>
</dbReference>
<evidence type="ECO:0000256" key="3">
    <source>
        <dbReference type="ARBA" id="ARBA00023295"/>
    </source>
</evidence>
<evidence type="ECO:0000256" key="4">
    <source>
        <dbReference type="RuleBase" id="RU361169"/>
    </source>
</evidence>
<dbReference type="PANTHER" id="PTHR31339">
    <property type="entry name" value="PECTIN LYASE-RELATED"/>
    <property type="match status" value="1"/>
</dbReference>
<name>A0A1K2IAJ2_9FLAO</name>
<sequence length="497" mass="54698">MKKIILLIQFICLPIVGLSQEDGIYNIKDYGAIGDGAMLCTKAIQTAIDKCNASGGGKVIVPPGNYLSGPLFLKSNINFEVMSGATLLFDNDIENCPIVDGRWEGIERKVYASLFTGHDLQNVTITGRGTLNGQGEAWWEAFYRTRDIRMQNGITEREPDNPIGSPLKVPRPRMINLYNCSNVLISELMLVNSPSWTIHPVYCENVTIEKISIVQPHDSPNTDGINPESCKNVRILNCFVDCGDDCITIKSGYNEDGRRVAKSCENIVISNCTFANGHSAIGIGSEMSGDVRNITVSNCVFNGTSRGIRIKTGRGRGGVVENYRADNIIMNNVTTAISIDMYYGNKDTAKLPVTIETPFFKNIRLSNITAVNVKNALIVKGLPEAPVEGLSIVNSNFSSKNGFQASFIENAEFKNVHVNCENGNPLIIDNGETVDIDGFKSDNLENKEAVIRLSNSNDVYIHNCKTKVSTEIFLQSKNTENLKLDNNWLYKASVINE</sequence>
<dbReference type="InterPro" id="IPR006626">
    <property type="entry name" value="PbH1"/>
</dbReference>
<organism evidence="5 6">
    <name type="scientific">Flaviramulus basaltis</name>
    <dbReference type="NCBI Taxonomy" id="369401"/>
    <lineage>
        <taxon>Bacteria</taxon>
        <taxon>Pseudomonadati</taxon>
        <taxon>Bacteroidota</taxon>
        <taxon>Flavobacteriia</taxon>
        <taxon>Flavobacteriales</taxon>
        <taxon>Flavobacteriaceae</taxon>
        <taxon>Flaviramulus</taxon>
    </lineage>
</organism>
<accession>A0A1K2IAJ2</accession>
<gene>
    <name evidence="5" type="ORF">SAMN05428642_101281</name>
</gene>
<dbReference type="InterPro" id="IPR051801">
    <property type="entry name" value="GH28_Enzymes"/>
</dbReference>
<dbReference type="SMART" id="SM00710">
    <property type="entry name" value="PbH1"/>
    <property type="match status" value="5"/>
</dbReference>